<evidence type="ECO:0000313" key="3">
    <source>
        <dbReference type="Proteomes" id="UP001139336"/>
    </source>
</evidence>
<name>A0A9X1QT24_9CORY</name>
<protein>
    <submittedName>
        <fullName evidence="2">DUF805 domain-containing protein</fullName>
    </submittedName>
</protein>
<dbReference type="RefSeq" id="WP_236120047.1">
    <property type="nucleotide sequence ID" value="NZ_JAKGSI010000007.1"/>
</dbReference>
<evidence type="ECO:0000313" key="2">
    <source>
        <dbReference type="EMBL" id="MCF4007720.1"/>
    </source>
</evidence>
<feature type="transmembrane region" description="Helical" evidence="1">
    <location>
        <begin position="32"/>
        <end position="49"/>
    </location>
</feature>
<keyword evidence="1" id="KW-1133">Transmembrane helix</keyword>
<proteinExistence type="predicted"/>
<dbReference type="GO" id="GO:0005886">
    <property type="term" value="C:plasma membrane"/>
    <property type="evidence" value="ECO:0007669"/>
    <property type="project" value="TreeGrafter"/>
</dbReference>
<comment type="caution">
    <text evidence="2">The sequence shown here is derived from an EMBL/GenBank/DDBJ whole genome shotgun (WGS) entry which is preliminary data.</text>
</comment>
<dbReference type="EMBL" id="JAKGSI010000007">
    <property type="protein sequence ID" value="MCF4007720.1"/>
    <property type="molecule type" value="Genomic_DNA"/>
</dbReference>
<dbReference type="PANTHER" id="PTHR34980:SF2">
    <property type="entry name" value="INNER MEMBRANE PROTEIN YHAH-RELATED"/>
    <property type="match status" value="1"/>
</dbReference>
<dbReference type="PANTHER" id="PTHR34980">
    <property type="entry name" value="INNER MEMBRANE PROTEIN-RELATED-RELATED"/>
    <property type="match status" value="1"/>
</dbReference>
<keyword evidence="1" id="KW-0472">Membrane</keyword>
<feature type="transmembrane region" description="Helical" evidence="1">
    <location>
        <begin position="87"/>
        <end position="106"/>
    </location>
</feature>
<organism evidence="2 3">
    <name type="scientific">Corynebacterium uropygiale</name>
    <dbReference type="NCBI Taxonomy" id="1775911"/>
    <lineage>
        <taxon>Bacteria</taxon>
        <taxon>Bacillati</taxon>
        <taxon>Actinomycetota</taxon>
        <taxon>Actinomycetes</taxon>
        <taxon>Mycobacteriales</taxon>
        <taxon>Corynebacteriaceae</taxon>
        <taxon>Corynebacterium</taxon>
    </lineage>
</organism>
<reference evidence="2" key="1">
    <citation type="submission" date="2022-01" db="EMBL/GenBank/DDBJ databases">
        <title>Corynebacterium sp. nov isolated from isolated from the feces of the greater white-fronted geese (Anser albifrons) at Poyang Lake, PR China.</title>
        <authorList>
            <person name="Liu Q."/>
        </authorList>
    </citation>
    <scope>NUCLEOTIDE SEQUENCE</scope>
    <source>
        <strain evidence="2">JCM 32435</strain>
    </source>
</reference>
<dbReference type="InterPro" id="IPR008523">
    <property type="entry name" value="DUF805"/>
</dbReference>
<accession>A0A9X1QT24</accession>
<dbReference type="Pfam" id="PF05656">
    <property type="entry name" value="DUF805"/>
    <property type="match status" value="1"/>
</dbReference>
<sequence>MDPLPGASFFQAWKRYVRCAFDLEGRASRSEFWWVIAIVFLIQCGILCLRISWDDASLVLVAFNVLNSLPSFTLACRRLHDADYSDAWIFIGFIPVLGTIPLLILLSMPSKEPDRFYPSQEGMLDARPA</sequence>
<keyword evidence="3" id="KW-1185">Reference proteome</keyword>
<dbReference type="AlphaFoldDB" id="A0A9X1QT24"/>
<evidence type="ECO:0000256" key="1">
    <source>
        <dbReference type="SAM" id="Phobius"/>
    </source>
</evidence>
<gene>
    <name evidence="2" type="ORF">L1O03_11150</name>
</gene>
<dbReference type="Proteomes" id="UP001139336">
    <property type="component" value="Unassembled WGS sequence"/>
</dbReference>
<keyword evidence="1" id="KW-0812">Transmembrane</keyword>